<reference evidence="1 2" key="1">
    <citation type="submission" date="2024-03" db="EMBL/GenBank/DDBJ databases">
        <title>The genome assembly and annotation of the cricket Gryllus longicercus Weissman &amp; Gray.</title>
        <authorList>
            <person name="Szrajer S."/>
            <person name="Gray D."/>
            <person name="Ylla G."/>
        </authorList>
    </citation>
    <scope>NUCLEOTIDE SEQUENCE [LARGE SCALE GENOMIC DNA]</scope>
    <source>
        <strain evidence="1">DAG 2021-001</strain>
        <tissue evidence="1">Whole body minus gut</tissue>
    </source>
</reference>
<protein>
    <submittedName>
        <fullName evidence="1">Uncharacterized protein</fullName>
    </submittedName>
</protein>
<sequence length="199" mass="21754">MKTPFHGETRGIMMSGDSPVPNSHGDHLCELEALAISQPLNSKIMTDKAIQMNPADFSTLPVDNCLGKPSDKAVQMNSADIINEPVGNNVEPHTTLAGLEEHADMAASTFPTIRRSDGQRATVLEDEICNSDEISSFCPSDVREKSDDSVLRSEEIETALDQTDNPSTQKFSVNNPQEEDSCLINCLFYLDECCTCTII</sequence>
<comment type="caution">
    <text evidence="1">The sequence shown here is derived from an EMBL/GenBank/DDBJ whole genome shotgun (WGS) entry which is preliminary data.</text>
</comment>
<dbReference type="EMBL" id="JAZDUA010000053">
    <property type="protein sequence ID" value="KAK7870679.1"/>
    <property type="molecule type" value="Genomic_DNA"/>
</dbReference>
<keyword evidence="2" id="KW-1185">Reference proteome</keyword>
<accession>A0AAN9VSN3</accession>
<dbReference type="Proteomes" id="UP001378592">
    <property type="component" value="Unassembled WGS sequence"/>
</dbReference>
<gene>
    <name evidence="1" type="ORF">R5R35_009846</name>
</gene>
<evidence type="ECO:0000313" key="2">
    <source>
        <dbReference type="Proteomes" id="UP001378592"/>
    </source>
</evidence>
<name>A0AAN9VSN3_9ORTH</name>
<dbReference type="AlphaFoldDB" id="A0AAN9VSN3"/>
<evidence type="ECO:0000313" key="1">
    <source>
        <dbReference type="EMBL" id="KAK7870679.1"/>
    </source>
</evidence>
<proteinExistence type="predicted"/>
<organism evidence="1 2">
    <name type="scientific">Gryllus longicercus</name>
    <dbReference type="NCBI Taxonomy" id="2509291"/>
    <lineage>
        <taxon>Eukaryota</taxon>
        <taxon>Metazoa</taxon>
        <taxon>Ecdysozoa</taxon>
        <taxon>Arthropoda</taxon>
        <taxon>Hexapoda</taxon>
        <taxon>Insecta</taxon>
        <taxon>Pterygota</taxon>
        <taxon>Neoptera</taxon>
        <taxon>Polyneoptera</taxon>
        <taxon>Orthoptera</taxon>
        <taxon>Ensifera</taxon>
        <taxon>Gryllidea</taxon>
        <taxon>Grylloidea</taxon>
        <taxon>Gryllidae</taxon>
        <taxon>Gryllinae</taxon>
        <taxon>Gryllus</taxon>
    </lineage>
</organism>